<comment type="caution">
    <text evidence="2">The sequence shown here is derived from an EMBL/GenBank/DDBJ whole genome shotgun (WGS) entry which is preliminary data.</text>
</comment>
<dbReference type="Proteomes" id="UP000024635">
    <property type="component" value="Unassembled WGS sequence"/>
</dbReference>
<accession>A0A016WVI4</accession>
<gene>
    <name evidence="2" type="primary">Acey_s0498.g2532</name>
    <name evidence="2" type="ORF">Y032_0498g2532</name>
</gene>
<reference evidence="3" key="1">
    <citation type="journal article" date="2015" name="Nat. Genet.">
        <title>The genome and transcriptome of the zoonotic hookworm Ancylostoma ceylanicum identify infection-specific gene families.</title>
        <authorList>
            <person name="Schwarz E.M."/>
            <person name="Hu Y."/>
            <person name="Antoshechkin I."/>
            <person name="Miller M.M."/>
            <person name="Sternberg P.W."/>
            <person name="Aroian R.V."/>
        </authorList>
    </citation>
    <scope>NUCLEOTIDE SEQUENCE</scope>
    <source>
        <strain evidence="3">HY135</strain>
    </source>
</reference>
<dbReference type="OrthoDB" id="410104at2759"/>
<feature type="region of interest" description="Disordered" evidence="1">
    <location>
        <begin position="181"/>
        <end position="200"/>
    </location>
</feature>
<sequence>MDNNLKPEIVRRKRAAWAAYNTIKPAVSQMKNSKLKAELFNTTVIPALCYGSETWALTKALEKQLKTTQLSIERHLVGFTLQRQRSQGLHNADIRRLSKVADALEYANKSKHRWAGHVMRRTDDRWSRAVIEWYPREKERPLGRPPSRWSDSLSFRYNTTDDRKKCLVHWSTTAQNRNDWKLCYDPQQGPPPRLKNGSTK</sequence>
<evidence type="ECO:0000256" key="1">
    <source>
        <dbReference type="SAM" id="MobiDB-lite"/>
    </source>
</evidence>
<name>A0A016WVI4_9BILA</name>
<dbReference type="STRING" id="53326.A0A016WVI4"/>
<dbReference type="PANTHER" id="PTHR47027">
    <property type="entry name" value="REVERSE TRANSCRIPTASE DOMAIN-CONTAINING PROTEIN"/>
    <property type="match status" value="1"/>
</dbReference>
<dbReference type="PANTHER" id="PTHR47027:SF20">
    <property type="entry name" value="REVERSE TRANSCRIPTASE-LIKE PROTEIN WITH RNA-DIRECTED DNA POLYMERASE DOMAIN"/>
    <property type="match status" value="1"/>
</dbReference>
<evidence type="ECO:0000313" key="3">
    <source>
        <dbReference type="Proteomes" id="UP000024635"/>
    </source>
</evidence>
<evidence type="ECO:0000313" key="2">
    <source>
        <dbReference type="EMBL" id="EYC43282.1"/>
    </source>
</evidence>
<protein>
    <submittedName>
        <fullName evidence="2">Uncharacterized protein</fullName>
    </submittedName>
</protein>
<dbReference type="AlphaFoldDB" id="A0A016WVI4"/>
<keyword evidence="3" id="KW-1185">Reference proteome</keyword>
<proteinExistence type="predicted"/>
<dbReference type="EMBL" id="JARK01000098">
    <property type="protein sequence ID" value="EYC43282.1"/>
    <property type="molecule type" value="Genomic_DNA"/>
</dbReference>
<organism evidence="2 3">
    <name type="scientific">Ancylostoma ceylanicum</name>
    <dbReference type="NCBI Taxonomy" id="53326"/>
    <lineage>
        <taxon>Eukaryota</taxon>
        <taxon>Metazoa</taxon>
        <taxon>Ecdysozoa</taxon>
        <taxon>Nematoda</taxon>
        <taxon>Chromadorea</taxon>
        <taxon>Rhabditida</taxon>
        <taxon>Rhabditina</taxon>
        <taxon>Rhabditomorpha</taxon>
        <taxon>Strongyloidea</taxon>
        <taxon>Ancylostomatidae</taxon>
        <taxon>Ancylostomatinae</taxon>
        <taxon>Ancylostoma</taxon>
    </lineage>
</organism>